<evidence type="ECO:0000313" key="7">
    <source>
        <dbReference type="Proteomes" id="UP000011910"/>
    </source>
</evidence>
<organism evidence="6 7">
    <name type="scientific">Cesiribacter andamanensis AMV16</name>
    <dbReference type="NCBI Taxonomy" id="1279009"/>
    <lineage>
        <taxon>Bacteria</taxon>
        <taxon>Pseudomonadati</taxon>
        <taxon>Bacteroidota</taxon>
        <taxon>Cytophagia</taxon>
        <taxon>Cytophagales</taxon>
        <taxon>Cesiribacteraceae</taxon>
        <taxon>Cesiribacter</taxon>
    </lineage>
</organism>
<dbReference type="eggNOG" id="COG2094">
    <property type="taxonomic scope" value="Bacteria"/>
</dbReference>
<dbReference type="EC" id="3.2.2.-" evidence="5"/>
<dbReference type="AlphaFoldDB" id="M7NB86"/>
<dbReference type="STRING" id="1279009.ADICEAN_00364"/>
<dbReference type="InterPro" id="IPR011034">
    <property type="entry name" value="Formyl_transferase-like_C_sf"/>
</dbReference>
<sequence length="225" mass="25481">MKLPEDFYRRPDPVQISRELLGKYLITHIGGVRTAGIIVETEAYNGRTDKACHAHLGRRTKRTEIMYHRGGLAYVYLTYGLHHLFNIVTNEAGFADAVLIRALEPTEGLEEMQLRRGLARPGLARPSLMRPGLARPDYRLTAGPGVMSQALGITREHWGENLQGDKIWVEDRNYTLADQDILQRPRVGIAYAQEDALLPWRFSIRNNPWVSRAKATYESGNNSAQ</sequence>
<dbReference type="Gene3D" id="3.10.300.10">
    <property type="entry name" value="Methylpurine-DNA glycosylase (MPG)"/>
    <property type="match status" value="1"/>
</dbReference>
<evidence type="ECO:0000313" key="6">
    <source>
        <dbReference type="EMBL" id="EMR04466.1"/>
    </source>
</evidence>
<dbReference type="Proteomes" id="UP000011910">
    <property type="component" value="Unassembled WGS sequence"/>
</dbReference>
<dbReference type="GO" id="GO:0003677">
    <property type="term" value="F:DNA binding"/>
    <property type="evidence" value="ECO:0007669"/>
    <property type="project" value="InterPro"/>
</dbReference>
<accession>M7NB86</accession>
<protein>
    <recommendedName>
        <fullName evidence="5">Putative 3-methyladenine DNA glycosylase</fullName>
        <ecNumber evidence="5">3.2.2.-</ecNumber>
    </recommendedName>
</protein>
<dbReference type="PANTHER" id="PTHR10429">
    <property type="entry name" value="DNA-3-METHYLADENINE GLYCOSYLASE"/>
    <property type="match status" value="1"/>
</dbReference>
<dbReference type="GO" id="GO:0006284">
    <property type="term" value="P:base-excision repair"/>
    <property type="evidence" value="ECO:0007669"/>
    <property type="project" value="InterPro"/>
</dbReference>
<comment type="similarity">
    <text evidence="1 5">Belongs to the DNA glycosylase MPG family.</text>
</comment>
<evidence type="ECO:0000256" key="1">
    <source>
        <dbReference type="ARBA" id="ARBA00009232"/>
    </source>
</evidence>
<comment type="caution">
    <text evidence="6">The sequence shown here is derived from an EMBL/GenBank/DDBJ whole genome shotgun (WGS) entry which is preliminary data.</text>
</comment>
<keyword evidence="4 5" id="KW-0234">DNA repair</keyword>
<dbReference type="PANTHER" id="PTHR10429:SF0">
    <property type="entry name" value="DNA-3-METHYLADENINE GLYCOSYLASE"/>
    <property type="match status" value="1"/>
</dbReference>
<dbReference type="NCBIfam" id="TIGR00567">
    <property type="entry name" value="3mg"/>
    <property type="match status" value="1"/>
</dbReference>
<evidence type="ECO:0000256" key="4">
    <source>
        <dbReference type="ARBA" id="ARBA00023204"/>
    </source>
</evidence>
<dbReference type="PATRIC" id="fig|1279009.4.peg.365"/>
<evidence type="ECO:0000256" key="2">
    <source>
        <dbReference type="ARBA" id="ARBA00022763"/>
    </source>
</evidence>
<name>M7NB86_9BACT</name>
<dbReference type="GO" id="GO:0003905">
    <property type="term" value="F:alkylbase DNA N-glycosylase activity"/>
    <property type="evidence" value="ECO:0007669"/>
    <property type="project" value="InterPro"/>
</dbReference>
<dbReference type="InterPro" id="IPR036995">
    <property type="entry name" value="MPG_sf"/>
</dbReference>
<dbReference type="CDD" id="cd00540">
    <property type="entry name" value="AAG"/>
    <property type="match status" value="1"/>
</dbReference>
<proteinExistence type="inferred from homology"/>
<dbReference type="EMBL" id="AODQ01000005">
    <property type="protein sequence ID" value="EMR04466.1"/>
    <property type="molecule type" value="Genomic_DNA"/>
</dbReference>
<dbReference type="OrthoDB" id="9794313at2"/>
<keyword evidence="2 5" id="KW-0227">DNA damage</keyword>
<dbReference type="Pfam" id="PF02245">
    <property type="entry name" value="Pur_DNA_glyco"/>
    <property type="match status" value="1"/>
</dbReference>
<dbReference type="FunFam" id="3.10.300.10:FF:000001">
    <property type="entry name" value="Putative 3-methyladenine DNA glycosylase"/>
    <property type="match status" value="1"/>
</dbReference>
<keyword evidence="3 5" id="KW-0378">Hydrolase</keyword>
<reference evidence="6 7" key="1">
    <citation type="journal article" date="2013" name="Genome Announc.">
        <title>Draft Genome Sequence of Cesiribacter andamanensis Strain AMV16T, Isolated from a Soil Sample from a Mud Volcano in the Andaman Islands, India.</title>
        <authorList>
            <person name="Shivaji S."/>
            <person name="Ara S."/>
            <person name="Begum Z."/>
            <person name="Srinivas T.N."/>
            <person name="Singh A."/>
            <person name="Kumar Pinnaka A."/>
        </authorList>
    </citation>
    <scope>NUCLEOTIDE SEQUENCE [LARGE SCALE GENOMIC DNA]</scope>
    <source>
        <strain evidence="6 7">AMV16</strain>
    </source>
</reference>
<dbReference type="InterPro" id="IPR003180">
    <property type="entry name" value="MPG"/>
</dbReference>
<evidence type="ECO:0000256" key="3">
    <source>
        <dbReference type="ARBA" id="ARBA00022801"/>
    </source>
</evidence>
<gene>
    <name evidence="6" type="ORF">ADICEAN_00364</name>
</gene>
<dbReference type="HAMAP" id="MF_00527">
    <property type="entry name" value="3MGH"/>
    <property type="match status" value="1"/>
</dbReference>
<dbReference type="SUPFAM" id="SSF50486">
    <property type="entry name" value="FMT C-terminal domain-like"/>
    <property type="match status" value="1"/>
</dbReference>
<evidence type="ECO:0000256" key="5">
    <source>
        <dbReference type="HAMAP-Rule" id="MF_00527"/>
    </source>
</evidence>
<keyword evidence="7" id="KW-1185">Reference proteome</keyword>
<dbReference type="RefSeq" id="WP_009193773.1">
    <property type="nucleotide sequence ID" value="NZ_AODQ01000005.1"/>
</dbReference>